<dbReference type="GO" id="GO:0047617">
    <property type="term" value="F:fatty acyl-CoA hydrolase activity"/>
    <property type="evidence" value="ECO:0007669"/>
    <property type="project" value="TreeGrafter"/>
</dbReference>
<comment type="similarity">
    <text evidence="1">Belongs to the acyl coenzyme A hydrolase family.</text>
</comment>
<accession>A0A8H8CFY6</accession>
<dbReference type="CDD" id="cd03442">
    <property type="entry name" value="BFIT_BACH"/>
    <property type="match status" value="2"/>
</dbReference>
<keyword evidence="4" id="KW-0809">Transit peptide</keyword>
<dbReference type="InterPro" id="IPR029069">
    <property type="entry name" value="HotDog_dom_sf"/>
</dbReference>
<evidence type="ECO:0000256" key="5">
    <source>
        <dbReference type="SAM" id="MobiDB-lite"/>
    </source>
</evidence>
<dbReference type="Gene3D" id="3.10.129.10">
    <property type="entry name" value="Hotdog Thioesterase"/>
    <property type="match status" value="2"/>
</dbReference>
<dbReference type="InterPro" id="IPR033120">
    <property type="entry name" value="HOTDOG_ACOT"/>
</dbReference>
<dbReference type="PANTHER" id="PTHR12655">
    <property type="entry name" value="ACYL-COA THIOESTERASE"/>
    <property type="match status" value="1"/>
</dbReference>
<dbReference type="PANTHER" id="PTHR12655:SF0">
    <property type="entry name" value="ACYL-COENZYME A THIOESTERASE 9, MITOCHONDRIAL"/>
    <property type="match status" value="1"/>
</dbReference>
<evidence type="ECO:0000259" key="6">
    <source>
        <dbReference type="PROSITE" id="PS51770"/>
    </source>
</evidence>
<feature type="region of interest" description="Disordered" evidence="5">
    <location>
        <begin position="1"/>
        <end position="45"/>
    </location>
</feature>
<sequence length="474" mass="52990">MLSFAFRRAKKPRLPTHPRLIHSTPPPENAKSDAHKAVAEENKDVSSMDTLLRAVRERSDPTYHSAVPMRSRSLWSETLLNATTKPQLKEAKDETKDDVPLAPRYMHESYSELVLPFGSSSELLEQYTNASGGIRTGKLMEHLDSLAGSIAYKHMLGPTVVNIQNSGFYIVTASVDRLDMLSPLDPTRDLRLSGQVIYTGRSSMEVAVKMESTGKGLPDETVLIGRFSMVCRNSTTHRARQVNPLALTTPEERSLHLLGEHMKQRRQSSALKSLSRVPPSSEEAEELHAVYLKHGQGKERVEGGGDLDPGVDHVWMGDTVLEKCLLMFPQERNIHQKIFGGYLMRLAYELGFANASMFTRGHVRFLSLDGISFARPVPIGSILRLRSQILYTTEAAEAGYAILVHVGVKANVVDVKTGQEQTTNDFRFTWCQDKEIASPDLRKVVPKTYREAMLWLEGKRAIELGAEIRGLRTK</sequence>
<dbReference type="SUPFAM" id="SSF54637">
    <property type="entry name" value="Thioesterase/thiol ester dehydrase-isomerase"/>
    <property type="match status" value="2"/>
</dbReference>
<feature type="compositionally biased region" description="Basic residues" evidence="5">
    <location>
        <begin position="7"/>
        <end position="20"/>
    </location>
</feature>
<keyword evidence="3" id="KW-0378">Hydrolase</keyword>
<dbReference type="EMBL" id="JAFIQS010000015">
    <property type="protein sequence ID" value="KAG5163429.1"/>
    <property type="molecule type" value="Genomic_DNA"/>
</dbReference>
<proteinExistence type="inferred from homology"/>
<gene>
    <name evidence="7" type="ORF">JR316_011776</name>
</gene>
<feature type="domain" description="HotDog ACOT-type" evidence="6">
    <location>
        <begin position="317"/>
        <end position="436"/>
    </location>
</feature>
<feature type="domain" description="HotDog ACOT-type" evidence="6">
    <location>
        <begin position="113"/>
        <end position="235"/>
    </location>
</feature>
<evidence type="ECO:0000256" key="3">
    <source>
        <dbReference type="ARBA" id="ARBA00022801"/>
    </source>
</evidence>
<dbReference type="AlphaFoldDB" id="A0A8H8CFY6"/>
<name>A0A8H8CFY6_PSICU</name>
<keyword evidence="2" id="KW-0677">Repeat</keyword>
<evidence type="ECO:0000256" key="1">
    <source>
        <dbReference type="ARBA" id="ARBA00010458"/>
    </source>
</evidence>
<comment type="caution">
    <text evidence="7">The sequence shown here is derived from an EMBL/GenBank/DDBJ whole genome shotgun (WGS) entry which is preliminary data.</text>
</comment>
<dbReference type="PROSITE" id="PS51770">
    <property type="entry name" value="HOTDOG_ACOT"/>
    <property type="match status" value="2"/>
</dbReference>
<dbReference type="GO" id="GO:0005739">
    <property type="term" value="C:mitochondrion"/>
    <property type="evidence" value="ECO:0007669"/>
    <property type="project" value="TreeGrafter"/>
</dbReference>
<protein>
    <recommendedName>
        <fullName evidence="6">HotDog ACOT-type domain-containing protein</fullName>
    </recommendedName>
</protein>
<feature type="compositionally biased region" description="Basic and acidic residues" evidence="5">
    <location>
        <begin position="30"/>
        <end position="45"/>
    </location>
</feature>
<evidence type="ECO:0000313" key="7">
    <source>
        <dbReference type="EMBL" id="KAG5163429.1"/>
    </source>
</evidence>
<evidence type="ECO:0000256" key="2">
    <source>
        <dbReference type="ARBA" id="ARBA00022737"/>
    </source>
</evidence>
<evidence type="ECO:0000256" key="4">
    <source>
        <dbReference type="ARBA" id="ARBA00022946"/>
    </source>
</evidence>
<dbReference type="GO" id="GO:0006637">
    <property type="term" value="P:acyl-CoA metabolic process"/>
    <property type="evidence" value="ECO:0007669"/>
    <property type="project" value="TreeGrafter"/>
</dbReference>
<organism evidence="7">
    <name type="scientific">Psilocybe cubensis</name>
    <name type="common">Psychedelic mushroom</name>
    <name type="synonym">Stropharia cubensis</name>
    <dbReference type="NCBI Taxonomy" id="181762"/>
    <lineage>
        <taxon>Eukaryota</taxon>
        <taxon>Fungi</taxon>
        <taxon>Dikarya</taxon>
        <taxon>Basidiomycota</taxon>
        <taxon>Agaricomycotina</taxon>
        <taxon>Agaricomycetes</taxon>
        <taxon>Agaricomycetidae</taxon>
        <taxon>Agaricales</taxon>
        <taxon>Agaricineae</taxon>
        <taxon>Strophariaceae</taxon>
        <taxon>Psilocybe</taxon>
    </lineage>
</organism>
<reference evidence="7" key="1">
    <citation type="submission" date="2021-02" db="EMBL/GenBank/DDBJ databases">
        <title>Psilocybe cubensis genome.</title>
        <authorList>
            <person name="Mckernan K.J."/>
            <person name="Crawford S."/>
            <person name="Trippe A."/>
            <person name="Kane L.T."/>
            <person name="Mclaughlin S."/>
        </authorList>
    </citation>
    <scope>NUCLEOTIDE SEQUENCE [LARGE SCALE GENOMIC DNA]</scope>
    <source>
        <strain evidence="7">MGC-MH-2018</strain>
    </source>
</reference>